<keyword evidence="2" id="KW-1185">Reference proteome</keyword>
<comment type="caution">
    <text evidence="1">The sequence shown here is derived from an EMBL/GenBank/DDBJ whole genome shotgun (WGS) entry which is preliminary data.</text>
</comment>
<evidence type="ECO:0000313" key="2">
    <source>
        <dbReference type="Proteomes" id="UP000789706"/>
    </source>
</evidence>
<name>A0A9N8VBQ6_9GLOM</name>
<accession>A0A9N8VBQ6</accession>
<protein>
    <submittedName>
        <fullName evidence="1">9158_t:CDS:1</fullName>
    </submittedName>
</protein>
<proteinExistence type="predicted"/>
<dbReference type="OrthoDB" id="2413479at2759"/>
<sequence length="73" mass="8538">MFYIQISRKTVFFTGILKNYNDNTLIGMEHTNLVSTKELPICNVNDWDNIEIMNQAFEKNLKKKIAIASLDWV</sequence>
<dbReference type="AlphaFoldDB" id="A0A9N8VBQ6"/>
<reference evidence="1" key="1">
    <citation type="submission" date="2021-06" db="EMBL/GenBank/DDBJ databases">
        <authorList>
            <person name="Kallberg Y."/>
            <person name="Tangrot J."/>
            <person name="Rosling A."/>
        </authorList>
    </citation>
    <scope>NUCLEOTIDE SEQUENCE</scope>
    <source>
        <strain evidence="1">AZ414A</strain>
    </source>
</reference>
<dbReference type="Proteomes" id="UP000789706">
    <property type="component" value="Unassembled WGS sequence"/>
</dbReference>
<dbReference type="EMBL" id="CAJVPK010000079">
    <property type="protein sequence ID" value="CAG8444147.1"/>
    <property type="molecule type" value="Genomic_DNA"/>
</dbReference>
<gene>
    <name evidence="1" type="ORF">DEBURN_LOCUS1669</name>
</gene>
<organism evidence="1 2">
    <name type="scientific">Diversispora eburnea</name>
    <dbReference type="NCBI Taxonomy" id="1213867"/>
    <lineage>
        <taxon>Eukaryota</taxon>
        <taxon>Fungi</taxon>
        <taxon>Fungi incertae sedis</taxon>
        <taxon>Mucoromycota</taxon>
        <taxon>Glomeromycotina</taxon>
        <taxon>Glomeromycetes</taxon>
        <taxon>Diversisporales</taxon>
        <taxon>Diversisporaceae</taxon>
        <taxon>Diversispora</taxon>
    </lineage>
</organism>
<evidence type="ECO:0000313" key="1">
    <source>
        <dbReference type="EMBL" id="CAG8444147.1"/>
    </source>
</evidence>